<dbReference type="EMBL" id="JAJVDC020000069">
    <property type="protein sequence ID" value="KAL1627678.1"/>
    <property type="molecule type" value="Genomic_DNA"/>
</dbReference>
<sequence length="310" mass="35291">MVVDYDAAHFNTFFVTPDRYLASLGETSDVGDEAKAALGAYFWEHVHAPSRALGLPSEAVMVCVRRFAVYQTARGTYKGCNWGVLHTYGVREWAGKLLVDRRAIVPRVAATPALERALLHEIERNVRNWFKRLDGFDFEVALHTGVGHRKRGWTQAELGAFELTDLAKRFQARQIASEEFRERCPESRLAIRDLYPAHIHIPDRLLRDSDAEKGASDDCPVDKTKGLKGKEPAHFGRLWERTKQFLGVLERKALDNSKNRKAKQPLRYSDRTEGVAQRGAAELFVSEEFPRHRANPNFFHDKVNVGSDYL</sequence>
<evidence type="ECO:0000313" key="2">
    <source>
        <dbReference type="Proteomes" id="UP001521116"/>
    </source>
</evidence>
<comment type="caution">
    <text evidence="1">The sequence shown here is derived from an EMBL/GenBank/DDBJ whole genome shotgun (WGS) entry which is preliminary data.</text>
</comment>
<name>A0ABR3SRC1_9PEZI</name>
<organism evidence="1 2">
    <name type="scientific">Neofusicoccum ribis</name>
    <dbReference type="NCBI Taxonomy" id="45134"/>
    <lineage>
        <taxon>Eukaryota</taxon>
        <taxon>Fungi</taxon>
        <taxon>Dikarya</taxon>
        <taxon>Ascomycota</taxon>
        <taxon>Pezizomycotina</taxon>
        <taxon>Dothideomycetes</taxon>
        <taxon>Dothideomycetes incertae sedis</taxon>
        <taxon>Botryosphaeriales</taxon>
        <taxon>Botryosphaeriaceae</taxon>
        <taxon>Neofusicoccum</taxon>
    </lineage>
</organism>
<keyword evidence="2" id="KW-1185">Reference proteome</keyword>
<gene>
    <name evidence="1" type="ORF">SLS56_006210</name>
</gene>
<protein>
    <recommendedName>
        <fullName evidence="3">FluG domain-containing protein</fullName>
    </recommendedName>
</protein>
<accession>A0ABR3SRC1</accession>
<reference evidence="1 2" key="1">
    <citation type="submission" date="2024-02" db="EMBL/GenBank/DDBJ databases">
        <title>De novo assembly and annotation of 12 fungi associated with fruit tree decline syndrome in Ontario, Canada.</title>
        <authorList>
            <person name="Sulman M."/>
            <person name="Ellouze W."/>
            <person name="Ilyukhin E."/>
        </authorList>
    </citation>
    <scope>NUCLEOTIDE SEQUENCE [LARGE SCALE GENOMIC DNA]</scope>
    <source>
        <strain evidence="1 2">M1-105</strain>
    </source>
</reference>
<dbReference type="Proteomes" id="UP001521116">
    <property type="component" value="Unassembled WGS sequence"/>
</dbReference>
<evidence type="ECO:0000313" key="1">
    <source>
        <dbReference type="EMBL" id="KAL1627678.1"/>
    </source>
</evidence>
<proteinExistence type="predicted"/>
<evidence type="ECO:0008006" key="3">
    <source>
        <dbReference type="Google" id="ProtNLM"/>
    </source>
</evidence>